<organism evidence="8 9">
    <name type="scientific">Streptomyces glaucosporus</name>
    <dbReference type="NCBI Taxonomy" id="284044"/>
    <lineage>
        <taxon>Bacteria</taxon>
        <taxon>Bacillati</taxon>
        <taxon>Actinomycetota</taxon>
        <taxon>Actinomycetes</taxon>
        <taxon>Kitasatosporales</taxon>
        <taxon>Streptomycetaceae</taxon>
        <taxon>Streptomyces</taxon>
    </lineage>
</organism>
<dbReference type="PANTHER" id="PTHR23514">
    <property type="entry name" value="BYPASS OF STOP CODON PROTEIN 6"/>
    <property type="match status" value="1"/>
</dbReference>
<feature type="domain" description="Major facilitator superfamily (MFS) profile" evidence="7">
    <location>
        <begin position="229"/>
        <end position="404"/>
    </location>
</feature>
<feature type="transmembrane region" description="Helical" evidence="6">
    <location>
        <begin position="384"/>
        <end position="402"/>
    </location>
</feature>
<evidence type="ECO:0000313" key="9">
    <source>
        <dbReference type="Proteomes" id="UP001500058"/>
    </source>
</evidence>
<protein>
    <submittedName>
        <fullName evidence="8">MFS transporter</fullName>
    </submittedName>
</protein>
<feature type="transmembrane region" description="Helical" evidence="6">
    <location>
        <begin position="296"/>
        <end position="314"/>
    </location>
</feature>
<feature type="transmembrane region" description="Helical" evidence="6">
    <location>
        <begin position="156"/>
        <end position="180"/>
    </location>
</feature>
<evidence type="ECO:0000313" key="8">
    <source>
        <dbReference type="EMBL" id="GAA2404564.1"/>
    </source>
</evidence>
<evidence type="ECO:0000256" key="1">
    <source>
        <dbReference type="ARBA" id="ARBA00004651"/>
    </source>
</evidence>
<feature type="transmembrane region" description="Helical" evidence="6">
    <location>
        <begin position="320"/>
        <end position="342"/>
    </location>
</feature>
<dbReference type="SUPFAM" id="SSF103473">
    <property type="entry name" value="MFS general substrate transporter"/>
    <property type="match status" value="1"/>
</dbReference>
<evidence type="ECO:0000256" key="5">
    <source>
        <dbReference type="SAM" id="MobiDB-lite"/>
    </source>
</evidence>
<feature type="transmembrane region" description="Helical" evidence="6">
    <location>
        <begin position="64"/>
        <end position="88"/>
    </location>
</feature>
<feature type="transmembrane region" description="Helical" evidence="6">
    <location>
        <begin position="95"/>
        <end position="112"/>
    </location>
</feature>
<dbReference type="RefSeq" id="WP_344631996.1">
    <property type="nucleotide sequence ID" value="NZ_BAAATJ010000016.1"/>
</dbReference>
<dbReference type="Gene3D" id="1.20.1250.20">
    <property type="entry name" value="MFS general substrate transporter like domains"/>
    <property type="match status" value="1"/>
</dbReference>
<dbReference type="InterPro" id="IPR051788">
    <property type="entry name" value="MFS_Transporter"/>
</dbReference>
<feature type="compositionally biased region" description="Low complexity" evidence="5">
    <location>
        <begin position="1"/>
        <end position="14"/>
    </location>
</feature>
<keyword evidence="3 6" id="KW-1133">Transmembrane helix</keyword>
<keyword evidence="9" id="KW-1185">Reference proteome</keyword>
<evidence type="ECO:0000256" key="3">
    <source>
        <dbReference type="ARBA" id="ARBA00022989"/>
    </source>
</evidence>
<feature type="transmembrane region" description="Helical" evidence="6">
    <location>
        <begin position="226"/>
        <end position="244"/>
    </location>
</feature>
<feature type="transmembrane region" description="Helical" evidence="6">
    <location>
        <begin position="118"/>
        <end position="135"/>
    </location>
</feature>
<feature type="transmembrane region" description="Helical" evidence="6">
    <location>
        <begin position="354"/>
        <end position="378"/>
    </location>
</feature>
<dbReference type="Pfam" id="PF07690">
    <property type="entry name" value="MFS_1"/>
    <property type="match status" value="1"/>
</dbReference>
<dbReference type="EMBL" id="BAAATJ010000016">
    <property type="protein sequence ID" value="GAA2404564.1"/>
    <property type="molecule type" value="Genomic_DNA"/>
</dbReference>
<feature type="transmembrane region" description="Helical" evidence="6">
    <location>
        <begin position="264"/>
        <end position="284"/>
    </location>
</feature>
<evidence type="ECO:0000256" key="2">
    <source>
        <dbReference type="ARBA" id="ARBA00022692"/>
    </source>
</evidence>
<accession>A0ABN3IH12</accession>
<evidence type="ECO:0000256" key="4">
    <source>
        <dbReference type="ARBA" id="ARBA00023136"/>
    </source>
</evidence>
<dbReference type="InterPro" id="IPR020846">
    <property type="entry name" value="MFS_dom"/>
</dbReference>
<name>A0ABN3IH12_9ACTN</name>
<feature type="region of interest" description="Disordered" evidence="5">
    <location>
        <begin position="1"/>
        <end position="25"/>
    </location>
</feature>
<proteinExistence type="predicted"/>
<comment type="caution">
    <text evidence="8">The sequence shown here is derived from an EMBL/GenBank/DDBJ whole genome shotgun (WGS) entry which is preliminary data.</text>
</comment>
<keyword evidence="2 6" id="KW-0812">Transmembrane</keyword>
<dbReference type="PANTHER" id="PTHR23514:SF13">
    <property type="entry name" value="INNER MEMBRANE PROTEIN YBJJ"/>
    <property type="match status" value="1"/>
</dbReference>
<dbReference type="InterPro" id="IPR036259">
    <property type="entry name" value="MFS_trans_sf"/>
</dbReference>
<feature type="transmembrane region" description="Helical" evidence="6">
    <location>
        <begin position="32"/>
        <end position="52"/>
    </location>
</feature>
<gene>
    <name evidence="8" type="ORF">GCM10010420_35120</name>
</gene>
<sequence>MSESSAEPAAGPAGAPAPAPPPPPREAVRARLSVCLVFAVMGSTMGGWSARIPEVRREVGLGEAAWGLATTASVVGDFIALAVVTVLVGRVSLRLLSLAGAALILLNAPLMGSASATPVLLAALATWGFAANLLSTPMNAQAAEVERRYGRPLLSTFHACFSFGMLGGGVLGTLAAATGVTPGTQMAVNSAVFGALLVVAGRWLPEEADRPKEEKGRLADRLRRRLTPQLALLAAIAFLDSFAEGAAGQWSAIYAADFLGTGEAVAAAIYTGLTAAAAFTRLVGDRLTGRLGHRSLLRLSLLTTAAGMGIALVWPHPVVALIGFAVFGVGSACVLPTVFALAGRQPGLSSGEGVSVAVIGQWPGLLLAGPLVGLLAGAWDLRTALLTLVVAVLAAALLSGRVRQ</sequence>
<feature type="compositionally biased region" description="Pro residues" evidence="5">
    <location>
        <begin position="15"/>
        <end position="25"/>
    </location>
</feature>
<dbReference type="InterPro" id="IPR011701">
    <property type="entry name" value="MFS"/>
</dbReference>
<feature type="transmembrane region" description="Helical" evidence="6">
    <location>
        <begin position="186"/>
        <end position="205"/>
    </location>
</feature>
<dbReference type="PROSITE" id="PS50850">
    <property type="entry name" value="MFS"/>
    <property type="match status" value="1"/>
</dbReference>
<comment type="subcellular location">
    <subcellularLocation>
        <location evidence="1">Cell membrane</location>
        <topology evidence="1">Multi-pass membrane protein</topology>
    </subcellularLocation>
</comment>
<keyword evidence="4 6" id="KW-0472">Membrane</keyword>
<dbReference type="CDD" id="cd17393">
    <property type="entry name" value="MFS_MosC_like"/>
    <property type="match status" value="1"/>
</dbReference>
<dbReference type="Proteomes" id="UP001500058">
    <property type="component" value="Unassembled WGS sequence"/>
</dbReference>
<evidence type="ECO:0000259" key="7">
    <source>
        <dbReference type="PROSITE" id="PS50850"/>
    </source>
</evidence>
<evidence type="ECO:0000256" key="6">
    <source>
        <dbReference type="SAM" id="Phobius"/>
    </source>
</evidence>
<reference evidence="8 9" key="1">
    <citation type="journal article" date="2019" name="Int. J. Syst. Evol. Microbiol.">
        <title>The Global Catalogue of Microorganisms (GCM) 10K type strain sequencing project: providing services to taxonomists for standard genome sequencing and annotation.</title>
        <authorList>
            <consortium name="The Broad Institute Genomics Platform"/>
            <consortium name="The Broad Institute Genome Sequencing Center for Infectious Disease"/>
            <person name="Wu L."/>
            <person name="Ma J."/>
        </authorList>
    </citation>
    <scope>NUCLEOTIDE SEQUENCE [LARGE SCALE GENOMIC DNA]</scope>
    <source>
        <strain evidence="8 9">JCM 6921</strain>
    </source>
</reference>